<evidence type="ECO:0000313" key="2">
    <source>
        <dbReference type="Proteomes" id="UP001597506"/>
    </source>
</evidence>
<keyword evidence="2" id="KW-1185">Reference proteome</keyword>
<dbReference type="Proteomes" id="UP001597506">
    <property type="component" value="Unassembled WGS sequence"/>
</dbReference>
<organism evidence="1 2">
    <name type="scientific">Bacillus seohaeanensis</name>
    <dbReference type="NCBI Taxonomy" id="284580"/>
    <lineage>
        <taxon>Bacteria</taxon>
        <taxon>Bacillati</taxon>
        <taxon>Bacillota</taxon>
        <taxon>Bacilli</taxon>
        <taxon>Bacillales</taxon>
        <taxon>Bacillaceae</taxon>
        <taxon>Bacillus</taxon>
    </lineage>
</organism>
<accession>A0ABW5RTK4</accession>
<evidence type="ECO:0000313" key="1">
    <source>
        <dbReference type="EMBL" id="MFD2681499.1"/>
    </source>
</evidence>
<proteinExistence type="predicted"/>
<name>A0ABW5RTK4_9BACI</name>
<gene>
    <name evidence="1" type="ORF">ACFSUL_12160</name>
</gene>
<comment type="caution">
    <text evidence="1">The sequence shown here is derived from an EMBL/GenBank/DDBJ whole genome shotgun (WGS) entry which is preliminary data.</text>
</comment>
<dbReference type="EMBL" id="JBHUMF010000030">
    <property type="protein sequence ID" value="MFD2681499.1"/>
    <property type="molecule type" value="Genomic_DNA"/>
</dbReference>
<protein>
    <submittedName>
        <fullName evidence="1">Uncharacterized protein</fullName>
    </submittedName>
</protein>
<dbReference type="RefSeq" id="WP_377935767.1">
    <property type="nucleotide sequence ID" value="NZ_JBHUMF010000030.1"/>
</dbReference>
<reference evidence="2" key="1">
    <citation type="journal article" date="2019" name="Int. J. Syst. Evol. Microbiol.">
        <title>The Global Catalogue of Microorganisms (GCM) 10K type strain sequencing project: providing services to taxonomists for standard genome sequencing and annotation.</title>
        <authorList>
            <consortium name="The Broad Institute Genomics Platform"/>
            <consortium name="The Broad Institute Genome Sequencing Center for Infectious Disease"/>
            <person name="Wu L."/>
            <person name="Ma J."/>
        </authorList>
    </citation>
    <scope>NUCLEOTIDE SEQUENCE [LARGE SCALE GENOMIC DNA]</scope>
    <source>
        <strain evidence="2">KCTC 3913</strain>
    </source>
</reference>
<sequence>MATKMCPNCFFGEVFNFDKYDDEIDRLVDEQPSGYFALKELKRRYSDATLICKRCNGTGKIDE</sequence>